<evidence type="ECO:0000256" key="5">
    <source>
        <dbReference type="SAM" id="SignalP"/>
    </source>
</evidence>
<feature type="domain" description="CBM10" evidence="6">
    <location>
        <begin position="325"/>
        <end position="363"/>
    </location>
</feature>
<dbReference type="Pfam" id="PF02013">
    <property type="entry name" value="CBM_10"/>
    <property type="match status" value="1"/>
</dbReference>
<evidence type="ECO:0000256" key="4">
    <source>
        <dbReference type="SAM" id="Phobius"/>
    </source>
</evidence>
<dbReference type="InterPro" id="IPR009034">
    <property type="entry name" value="Dockerin_dom_fun_sf"/>
</dbReference>
<dbReference type="OrthoDB" id="1600564at2759"/>
<dbReference type="InterPro" id="IPR036514">
    <property type="entry name" value="SGNH_hydro_sf"/>
</dbReference>
<feature type="transmembrane region" description="Helical" evidence="4">
    <location>
        <begin position="400"/>
        <end position="423"/>
    </location>
</feature>
<keyword evidence="3" id="KW-0378">Hydrolase</keyword>
<dbReference type="PANTHER" id="PTHR45648">
    <property type="entry name" value="GDSL LIPASE/ACYLHYDROLASE FAMILY PROTEIN (AFU_ORTHOLOGUE AFUA_4G14700)"/>
    <property type="match status" value="1"/>
</dbReference>
<dbReference type="PROSITE" id="PS51763">
    <property type="entry name" value="CBM10"/>
    <property type="match status" value="1"/>
</dbReference>
<dbReference type="Proteomes" id="UP000193920">
    <property type="component" value="Unassembled WGS sequence"/>
</dbReference>
<dbReference type="SUPFAM" id="SSF52266">
    <property type="entry name" value="SGNH hydrolase"/>
    <property type="match status" value="1"/>
</dbReference>
<evidence type="ECO:0000313" key="7">
    <source>
        <dbReference type="EMBL" id="ORY69372.1"/>
    </source>
</evidence>
<feature type="signal peptide" evidence="5">
    <location>
        <begin position="1"/>
        <end position="20"/>
    </location>
</feature>
<sequence>MNYLKFAILVLIFLIDYVISDNNGMDSSFVFLSKTHPFIYSEIKDLIVFGDSYTTATIDYSTLQFNGQSSNNEEESKNWPLFLVKKRIMNMWNFACSGAVVDNDIIHSNNALPMTEQYKAFILHMGKGGKHSNWRSDQSLIGIWFGINDIMNRADNDIDYDDDQSIIKSMFKIINKIYDLGARNFLILDVPSLEKLPHFIYSPVKGLDEEVLKFNKMIADSAMNFQKSKPETNVFVYNAYNELNYIMKNENKFGFTITVDDWYHNNERKLEDITKEYFWRDGYHLSKYVQEALSQELDDFLSMNEKNSKELTHFNNQTNQNNEEECWSLKLNYPCCDRNNTISFYRNDYGAWGNVDNKWCGLYPPTVDTCFEKYFNKPCGNTDTTSTTSSPKSFMVSLSIFYGVFMPFLSFFPVILFISFCHFCF</sequence>
<dbReference type="GO" id="GO:0016787">
    <property type="term" value="F:hydrolase activity"/>
    <property type="evidence" value="ECO:0007669"/>
    <property type="project" value="UniProtKB-KW"/>
</dbReference>
<comment type="caution">
    <text evidence="7">The sequence shown here is derived from an EMBL/GenBank/DDBJ whole genome shotgun (WGS) entry which is preliminary data.</text>
</comment>
<evidence type="ECO:0000256" key="2">
    <source>
        <dbReference type="ARBA" id="ARBA00022737"/>
    </source>
</evidence>
<keyword evidence="4" id="KW-1133">Transmembrane helix</keyword>
<evidence type="ECO:0000256" key="1">
    <source>
        <dbReference type="ARBA" id="ARBA00022729"/>
    </source>
</evidence>
<dbReference type="STRING" id="1754190.A0A1Y2ECS9"/>
<dbReference type="PANTHER" id="PTHR45648:SF85">
    <property type="entry name" value="A, PUTATIVE (AFU_ORTHOLOGUE AFUA_2G10760)-RELATED"/>
    <property type="match status" value="1"/>
</dbReference>
<dbReference type="SUPFAM" id="SSF64571">
    <property type="entry name" value="Cellulose docking domain, dockering"/>
    <property type="match status" value="1"/>
</dbReference>
<dbReference type="Gene3D" id="3.90.1220.10">
    <property type="entry name" value="Cellulose docking domain, dockering"/>
    <property type="match status" value="1"/>
</dbReference>
<keyword evidence="4" id="KW-0472">Membrane</keyword>
<feature type="chain" id="PRO_5011006395" description="CBM10 domain-containing protein" evidence="5">
    <location>
        <begin position="21"/>
        <end position="425"/>
    </location>
</feature>
<keyword evidence="1 5" id="KW-0732">Signal</keyword>
<protein>
    <recommendedName>
        <fullName evidence="6">CBM10 domain-containing protein</fullName>
    </recommendedName>
</protein>
<accession>A0A1Y2ECS9</accession>
<evidence type="ECO:0000259" key="6">
    <source>
        <dbReference type="PROSITE" id="PS51763"/>
    </source>
</evidence>
<dbReference type="InterPro" id="IPR051058">
    <property type="entry name" value="GDSL_Est/Lipase"/>
</dbReference>
<proteinExistence type="predicted"/>
<keyword evidence="2" id="KW-0677">Repeat</keyword>
<dbReference type="EMBL" id="MCOG01000044">
    <property type="protein sequence ID" value="ORY69372.1"/>
    <property type="molecule type" value="Genomic_DNA"/>
</dbReference>
<evidence type="ECO:0000313" key="8">
    <source>
        <dbReference type="Proteomes" id="UP000193920"/>
    </source>
</evidence>
<dbReference type="Gene3D" id="3.40.50.1110">
    <property type="entry name" value="SGNH hydrolase"/>
    <property type="match status" value="1"/>
</dbReference>
<evidence type="ECO:0000256" key="3">
    <source>
        <dbReference type="ARBA" id="ARBA00022801"/>
    </source>
</evidence>
<name>A0A1Y2ECS9_9FUNG</name>
<keyword evidence="8" id="KW-1185">Reference proteome</keyword>
<dbReference type="AlphaFoldDB" id="A0A1Y2ECS9"/>
<reference evidence="7 8" key="1">
    <citation type="submission" date="2016-08" db="EMBL/GenBank/DDBJ databases">
        <title>A Parts List for Fungal Cellulosomes Revealed by Comparative Genomics.</title>
        <authorList>
            <consortium name="DOE Joint Genome Institute"/>
            <person name="Haitjema C.H."/>
            <person name="Gilmore S.P."/>
            <person name="Henske J.K."/>
            <person name="Solomon K.V."/>
            <person name="De Groot R."/>
            <person name="Kuo A."/>
            <person name="Mondo S.J."/>
            <person name="Salamov A.A."/>
            <person name="Labutti K."/>
            <person name="Zhao Z."/>
            <person name="Chiniquy J."/>
            <person name="Barry K."/>
            <person name="Brewer H.M."/>
            <person name="Purvine S.O."/>
            <person name="Wright A.T."/>
            <person name="Boxma B."/>
            <person name="Van Alen T."/>
            <person name="Hackstein J.H."/>
            <person name="Baker S.E."/>
            <person name="Grigoriev I.V."/>
            <person name="O'Malley M.A."/>
        </authorList>
    </citation>
    <scope>NUCLEOTIDE SEQUENCE [LARGE SCALE GENOMIC DNA]</scope>
    <source>
        <strain evidence="7 8">G1</strain>
    </source>
</reference>
<keyword evidence="4" id="KW-0812">Transmembrane</keyword>
<gene>
    <name evidence="7" type="ORF">LY90DRAFT_700287</name>
</gene>
<dbReference type="InterPro" id="IPR002883">
    <property type="entry name" value="CBM10/Dockerin_dom"/>
</dbReference>
<organism evidence="7 8">
    <name type="scientific">Neocallimastix californiae</name>
    <dbReference type="NCBI Taxonomy" id="1754190"/>
    <lineage>
        <taxon>Eukaryota</taxon>
        <taxon>Fungi</taxon>
        <taxon>Fungi incertae sedis</taxon>
        <taxon>Chytridiomycota</taxon>
        <taxon>Chytridiomycota incertae sedis</taxon>
        <taxon>Neocallimastigomycetes</taxon>
        <taxon>Neocallimastigales</taxon>
        <taxon>Neocallimastigaceae</taxon>
        <taxon>Neocallimastix</taxon>
    </lineage>
</organism>